<protein>
    <submittedName>
        <fullName evidence="2">Uncharacterized protein</fullName>
    </submittedName>
</protein>
<proteinExistence type="predicted"/>
<reference evidence="2" key="1">
    <citation type="submission" date="2020-10" db="EMBL/GenBank/DDBJ databases">
        <title>High-Quality Genome Resource of Clonostachys rosea strain S41 by Oxford Nanopore Long-Read Sequencing.</title>
        <authorList>
            <person name="Wang H."/>
        </authorList>
    </citation>
    <scope>NUCLEOTIDE SEQUENCE</scope>
    <source>
        <strain evidence="2">S41</strain>
    </source>
</reference>
<accession>A0A8H7NIA0</accession>
<evidence type="ECO:0000313" key="3">
    <source>
        <dbReference type="Proteomes" id="UP000616885"/>
    </source>
</evidence>
<evidence type="ECO:0000313" key="2">
    <source>
        <dbReference type="EMBL" id="KAF9756496.1"/>
    </source>
</evidence>
<feature type="region of interest" description="Disordered" evidence="1">
    <location>
        <begin position="121"/>
        <end position="140"/>
    </location>
</feature>
<dbReference type="Proteomes" id="UP000616885">
    <property type="component" value="Unassembled WGS sequence"/>
</dbReference>
<sequence>MVASASLFKYSDLFKRMEKRMSEWEDRQMTGETMEGKECQRELELKTSLSPQVQRWKKERGRRVSYIHEPHCVAPLFEHLPNQLRMSTAKQKAHYRWHNKLHHAGISRLVWALVKSFTFQSGSGAAGRDNEWRPKHSRWR</sequence>
<comment type="caution">
    <text evidence="2">The sequence shown here is derived from an EMBL/GenBank/DDBJ whole genome shotgun (WGS) entry which is preliminary data.</text>
</comment>
<dbReference type="AlphaFoldDB" id="A0A8H7NIA0"/>
<dbReference type="EMBL" id="JADCTT010000002">
    <property type="protein sequence ID" value="KAF9756496.1"/>
    <property type="molecule type" value="Genomic_DNA"/>
</dbReference>
<gene>
    <name evidence="2" type="ORF">IM811_007440</name>
</gene>
<organism evidence="2 3">
    <name type="scientific">Bionectria ochroleuca</name>
    <name type="common">Gliocladium roseum</name>
    <dbReference type="NCBI Taxonomy" id="29856"/>
    <lineage>
        <taxon>Eukaryota</taxon>
        <taxon>Fungi</taxon>
        <taxon>Dikarya</taxon>
        <taxon>Ascomycota</taxon>
        <taxon>Pezizomycotina</taxon>
        <taxon>Sordariomycetes</taxon>
        <taxon>Hypocreomycetidae</taxon>
        <taxon>Hypocreales</taxon>
        <taxon>Bionectriaceae</taxon>
        <taxon>Clonostachys</taxon>
    </lineage>
</organism>
<name>A0A8H7NIA0_BIOOC</name>
<evidence type="ECO:0000256" key="1">
    <source>
        <dbReference type="SAM" id="MobiDB-lite"/>
    </source>
</evidence>